<gene>
    <name evidence="2" type="ORF">D8M05_06045</name>
</gene>
<reference evidence="2 3" key="1">
    <citation type="journal article" date="2015" name="Antonie Van Leeuwenhoek">
        <title>Oceanobacillus bengalensis sp. nov., a bacterium isolated from seawater of the Bay of Bengal.</title>
        <authorList>
            <person name="Yongchang O."/>
            <person name="Xiang W."/>
            <person name="Wang G."/>
        </authorList>
    </citation>
    <scope>NUCLEOTIDE SEQUENCE [LARGE SCALE GENOMIC DNA]</scope>
    <source>
        <strain evidence="2 3">MCCC 1K00260</strain>
    </source>
</reference>
<organism evidence="2 3">
    <name type="scientific">Oceanobacillus bengalensis</name>
    <dbReference type="NCBI Taxonomy" id="1435466"/>
    <lineage>
        <taxon>Bacteria</taxon>
        <taxon>Bacillati</taxon>
        <taxon>Bacillota</taxon>
        <taxon>Bacilli</taxon>
        <taxon>Bacillales</taxon>
        <taxon>Bacillaceae</taxon>
        <taxon>Oceanobacillus</taxon>
    </lineage>
</organism>
<dbReference type="Gene3D" id="3.90.1200.10">
    <property type="match status" value="1"/>
</dbReference>
<dbReference type="Pfam" id="PF01636">
    <property type="entry name" value="APH"/>
    <property type="match status" value="1"/>
</dbReference>
<dbReference type="InterPro" id="IPR011009">
    <property type="entry name" value="Kinase-like_dom_sf"/>
</dbReference>
<dbReference type="InterPro" id="IPR051678">
    <property type="entry name" value="AGP_Transferase"/>
</dbReference>
<comment type="caution">
    <text evidence="2">The sequence shown here is derived from an EMBL/GenBank/DDBJ whole genome shotgun (WGS) entry which is preliminary data.</text>
</comment>
<dbReference type="Proteomes" id="UP000281813">
    <property type="component" value="Unassembled WGS sequence"/>
</dbReference>
<keyword evidence="2" id="KW-0808">Transferase</keyword>
<evidence type="ECO:0000259" key="1">
    <source>
        <dbReference type="Pfam" id="PF01636"/>
    </source>
</evidence>
<sequence length="307" mass="34970">MIKMSLDSRVMNWVINNVDATAKAHSAYRLKGSTSSTLHLVKLVVNQKEKEVVLRQFDNKEWLKQEPDLVIHEAESLRIGTRVSIPTPEIIAYDETGIVNGIPMVLMSKVEGKVKLDITDRQAWLKGLADALVRVHEVDDVENLPWRYFPYNQQVGGHIPSWTKVPEVWDKAVSIIKRPFPAYKKCFIHRDYHPTNVLWQGNRVSGIVDWVNACLGPRGVDVGHCRVNLAMLYGVDVADEFLKAYTNAAGVSFVYNPYWDFISLNDILDNDRPSVYPGWVVFGVKGLTEDLMVERLDKYISSLLEKM</sequence>
<dbReference type="PANTHER" id="PTHR21310">
    <property type="entry name" value="AMINOGLYCOSIDE PHOSPHOTRANSFERASE-RELATED-RELATED"/>
    <property type="match status" value="1"/>
</dbReference>
<dbReference type="EMBL" id="RBZO01000007">
    <property type="protein sequence ID" value="RKQ16812.1"/>
    <property type="molecule type" value="Genomic_DNA"/>
</dbReference>
<dbReference type="SUPFAM" id="SSF56112">
    <property type="entry name" value="Protein kinase-like (PK-like)"/>
    <property type="match status" value="1"/>
</dbReference>
<feature type="domain" description="Aminoglycoside phosphotransferase" evidence="1">
    <location>
        <begin position="43"/>
        <end position="250"/>
    </location>
</feature>
<protein>
    <submittedName>
        <fullName evidence="2">Aminoglycoside phosphotransferase family protein</fullName>
    </submittedName>
</protein>
<keyword evidence="3" id="KW-1185">Reference proteome</keyword>
<proteinExistence type="predicted"/>
<accession>A0A494Z301</accession>
<evidence type="ECO:0000313" key="3">
    <source>
        <dbReference type="Proteomes" id="UP000281813"/>
    </source>
</evidence>
<evidence type="ECO:0000313" key="2">
    <source>
        <dbReference type="EMBL" id="RKQ16812.1"/>
    </source>
</evidence>
<dbReference type="InterPro" id="IPR002575">
    <property type="entry name" value="Aminoglycoside_PTrfase"/>
</dbReference>
<name>A0A494Z301_9BACI</name>
<dbReference type="OrthoDB" id="9800774at2"/>
<dbReference type="GO" id="GO:0016740">
    <property type="term" value="F:transferase activity"/>
    <property type="evidence" value="ECO:0007669"/>
    <property type="project" value="UniProtKB-KW"/>
</dbReference>
<dbReference type="AlphaFoldDB" id="A0A494Z301"/>